<dbReference type="EMBL" id="BAABCW010000023">
    <property type="protein sequence ID" value="GAA3520373.1"/>
    <property type="molecule type" value="Genomic_DNA"/>
</dbReference>
<reference evidence="2" key="1">
    <citation type="journal article" date="2019" name="Int. J. Syst. Evol. Microbiol.">
        <title>The Global Catalogue of Microorganisms (GCM) 10K type strain sequencing project: providing services to taxonomists for standard genome sequencing and annotation.</title>
        <authorList>
            <consortium name="The Broad Institute Genomics Platform"/>
            <consortium name="The Broad Institute Genome Sequencing Center for Infectious Disease"/>
            <person name="Wu L."/>
            <person name="Ma J."/>
        </authorList>
    </citation>
    <scope>NUCLEOTIDE SEQUENCE [LARGE SCALE GENOMIC DNA]</scope>
    <source>
        <strain evidence="2">JCM 17106</strain>
    </source>
</reference>
<dbReference type="SUPFAM" id="SSF46689">
    <property type="entry name" value="Homeodomain-like"/>
    <property type="match status" value="1"/>
</dbReference>
<evidence type="ECO:0008006" key="3">
    <source>
        <dbReference type="Google" id="ProtNLM"/>
    </source>
</evidence>
<organism evidence="1 2">
    <name type="scientific">Aquimarina addita</name>
    <dbReference type="NCBI Taxonomy" id="870485"/>
    <lineage>
        <taxon>Bacteria</taxon>
        <taxon>Pseudomonadati</taxon>
        <taxon>Bacteroidota</taxon>
        <taxon>Flavobacteriia</taxon>
        <taxon>Flavobacteriales</taxon>
        <taxon>Flavobacteriaceae</taxon>
        <taxon>Aquimarina</taxon>
    </lineage>
</organism>
<comment type="caution">
    <text evidence="1">The sequence shown here is derived from an EMBL/GenBank/DDBJ whole genome shotgun (WGS) entry which is preliminary data.</text>
</comment>
<keyword evidence="2" id="KW-1185">Reference proteome</keyword>
<sequence>MGRKSNDKNRKPKTIKVEQWTQALLPKIRKTELKNITMDELAILMNKSKSTIYEYFATKEEIFEYITQIRIDRLKAYKKEMYGKTLPPHNHEALSLILTEGVKDISPFYLKQLQLYYPSAWDIVKAFLHDLLNDLRNFYASGIHKGIFKKTSPELLTKLDEYFIMQLITDHHFFNSNQKTLASIIKDYIALRFEGLYK</sequence>
<dbReference type="RefSeq" id="WP_344930208.1">
    <property type="nucleotide sequence ID" value="NZ_BAABCW010000023.1"/>
</dbReference>
<dbReference type="Proteomes" id="UP001500459">
    <property type="component" value="Unassembled WGS sequence"/>
</dbReference>
<dbReference type="InterPro" id="IPR009057">
    <property type="entry name" value="Homeodomain-like_sf"/>
</dbReference>
<name>A0ABP6UV10_9FLAO</name>
<dbReference type="Gene3D" id="1.10.357.10">
    <property type="entry name" value="Tetracycline Repressor, domain 2"/>
    <property type="match status" value="1"/>
</dbReference>
<accession>A0ABP6UV10</accession>
<gene>
    <name evidence="1" type="ORF">GCM10022393_38260</name>
</gene>
<proteinExistence type="predicted"/>
<evidence type="ECO:0000313" key="1">
    <source>
        <dbReference type="EMBL" id="GAA3520373.1"/>
    </source>
</evidence>
<evidence type="ECO:0000313" key="2">
    <source>
        <dbReference type="Proteomes" id="UP001500459"/>
    </source>
</evidence>
<protein>
    <recommendedName>
        <fullName evidence="3">TetR family transcriptional regulator</fullName>
    </recommendedName>
</protein>